<organism evidence="11 12">
    <name type="scientific">Akkermansia glycaniphila</name>
    <dbReference type="NCBI Taxonomy" id="1679444"/>
    <lineage>
        <taxon>Bacteria</taxon>
        <taxon>Pseudomonadati</taxon>
        <taxon>Verrucomicrobiota</taxon>
        <taxon>Verrucomicrobiia</taxon>
        <taxon>Verrucomicrobiales</taxon>
        <taxon>Akkermansiaceae</taxon>
        <taxon>Akkermansia</taxon>
    </lineage>
</organism>
<evidence type="ECO:0000256" key="1">
    <source>
        <dbReference type="ARBA" id="ARBA00001164"/>
    </source>
</evidence>
<dbReference type="InterPro" id="IPR044643">
    <property type="entry name" value="TrpF_fam"/>
</dbReference>
<dbReference type="AlphaFoldDB" id="A0A1C7PCX1"/>
<evidence type="ECO:0000256" key="9">
    <source>
        <dbReference type="HAMAP-Rule" id="MF_00135"/>
    </source>
</evidence>
<dbReference type="GO" id="GO:0004640">
    <property type="term" value="F:phosphoribosylanthranilate isomerase activity"/>
    <property type="evidence" value="ECO:0007669"/>
    <property type="project" value="UniProtKB-UniRule"/>
</dbReference>
<keyword evidence="7 9" id="KW-0057">Aromatic amino acid biosynthesis</keyword>
<evidence type="ECO:0000256" key="2">
    <source>
        <dbReference type="ARBA" id="ARBA00004664"/>
    </source>
</evidence>
<gene>
    <name evidence="9" type="primary">trpF</name>
    <name evidence="11" type="ORF">PYTT_1627</name>
</gene>
<dbReference type="STRING" id="1679444.PYTT_1627"/>
<evidence type="ECO:0000256" key="4">
    <source>
        <dbReference type="ARBA" id="ARBA00022272"/>
    </source>
</evidence>
<evidence type="ECO:0000256" key="5">
    <source>
        <dbReference type="ARBA" id="ARBA00022605"/>
    </source>
</evidence>
<evidence type="ECO:0000256" key="3">
    <source>
        <dbReference type="ARBA" id="ARBA00012572"/>
    </source>
</evidence>
<keyword evidence="12" id="KW-1185">Reference proteome</keyword>
<reference evidence="12" key="1">
    <citation type="submission" date="2016-09" db="EMBL/GenBank/DDBJ databases">
        <authorList>
            <person name="Koehorst J."/>
        </authorList>
    </citation>
    <scope>NUCLEOTIDE SEQUENCE [LARGE SCALE GENOMIC DNA]</scope>
</reference>
<keyword evidence="5 9" id="KW-0028">Amino-acid biosynthesis</keyword>
<dbReference type="CDD" id="cd00405">
    <property type="entry name" value="PRAI"/>
    <property type="match status" value="1"/>
</dbReference>
<dbReference type="EC" id="5.3.1.24" evidence="3 9"/>
<dbReference type="Pfam" id="PF00697">
    <property type="entry name" value="PRAI"/>
    <property type="match status" value="1"/>
</dbReference>
<dbReference type="Gene3D" id="3.20.20.70">
    <property type="entry name" value="Aldolase class I"/>
    <property type="match status" value="1"/>
</dbReference>
<dbReference type="UniPathway" id="UPA00035">
    <property type="reaction ID" value="UER00042"/>
</dbReference>
<comment type="similarity">
    <text evidence="9">Belongs to the TrpF family.</text>
</comment>
<accession>A0A1C7PCX1</accession>
<evidence type="ECO:0000256" key="7">
    <source>
        <dbReference type="ARBA" id="ARBA00023141"/>
    </source>
</evidence>
<dbReference type="SUPFAM" id="SSF51366">
    <property type="entry name" value="Ribulose-phoshate binding barrel"/>
    <property type="match status" value="1"/>
</dbReference>
<sequence length="210" mass="22894">MNKKTPFVKVCGQTSLSSLDTSYSMGVRFCGFIFHPRSPRSVSVERAARLKTTGMKRVGIFVEQGSEEIVAAMEKAQLDYAQLHGNQDETCARAIGPERVIRVLWPQRYASMEELQEDIDRFADSCAYFLLDAGTAGGGSGKTLPVDSLSGLRFPRPWILAGGLNAENLSEMLGKCHPDGIDLNSGIEFAPGLKSPVKLLSVFHELSQPA</sequence>
<evidence type="ECO:0000256" key="6">
    <source>
        <dbReference type="ARBA" id="ARBA00022822"/>
    </source>
</evidence>
<comment type="pathway">
    <text evidence="2 9">Amino-acid biosynthesis; L-tryptophan biosynthesis; L-tryptophan from chorismate: step 3/5.</text>
</comment>
<evidence type="ECO:0000313" key="11">
    <source>
        <dbReference type="EMBL" id="SEH90955.1"/>
    </source>
</evidence>
<dbReference type="InterPro" id="IPR001240">
    <property type="entry name" value="PRAI_dom"/>
</dbReference>
<dbReference type="EMBL" id="LT629973">
    <property type="protein sequence ID" value="SEH90955.1"/>
    <property type="molecule type" value="Genomic_DNA"/>
</dbReference>
<comment type="catalytic activity">
    <reaction evidence="1 9">
        <text>N-(5-phospho-beta-D-ribosyl)anthranilate = 1-(2-carboxyphenylamino)-1-deoxy-D-ribulose 5-phosphate</text>
        <dbReference type="Rhea" id="RHEA:21540"/>
        <dbReference type="ChEBI" id="CHEBI:18277"/>
        <dbReference type="ChEBI" id="CHEBI:58613"/>
        <dbReference type="EC" id="5.3.1.24"/>
    </reaction>
</comment>
<dbReference type="InterPro" id="IPR011060">
    <property type="entry name" value="RibuloseP-bd_barrel"/>
</dbReference>
<dbReference type="KEGG" id="agl:PYTT_1627"/>
<dbReference type="InterPro" id="IPR013785">
    <property type="entry name" value="Aldolase_TIM"/>
</dbReference>
<evidence type="ECO:0000259" key="10">
    <source>
        <dbReference type="Pfam" id="PF00697"/>
    </source>
</evidence>
<dbReference type="RefSeq" id="WP_067774351.1">
    <property type="nucleotide sequence ID" value="NZ_LIGX01000018.1"/>
</dbReference>
<proteinExistence type="inferred from homology"/>
<evidence type="ECO:0000313" key="12">
    <source>
        <dbReference type="Proteomes" id="UP000176204"/>
    </source>
</evidence>
<dbReference type="PANTHER" id="PTHR42894:SF1">
    <property type="entry name" value="N-(5'-PHOSPHORIBOSYL)ANTHRANILATE ISOMERASE"/>
    <property type="match status" value="1"/>
</dbReference>
<evidence type="ECO:0000256" key="8">
    <source>
        <dbReference type="ARBA" id="ARBA00023235"/>
    </source>
</evidence>
<feature type="domain" description="N-(5'phosphoribosyl) anthranilate isomerase (PRAI)" evidence="10">
    <location>
        <begin position="8"/>
        <end position="203"/>
    </location>
</feature>
<keyword evidence="6 9" id="KW-0822">Tryptophan biosynthesis</keyword>
<dbReference type="Proteomes" id="UP000176204">
    <property type="component" value="Chromosome I"/>
</dbReference>
<protein>
    <recommendedName>
        <fullName evidence="4 9">N-(5'-phosphoribosyl)anthranilate isomerase</fullName>
        <shortName evidence="9">PRAI</shortName>
        <ecNumber evidence="3 9">5.3.1.24</ecNumber>
    </recommendedName>
</protein>
<dbReference type="PANTHER" id="PTHR42894">
    <property type="entry name" value="N-(5'-PHOSPHORIBOSYL)ANTHRANILATE ISOMERASE"/>
    <property type="match status" value="1"/>
</dbReference>
<name>A0A1C7PCX1_9BACT</name>
<keyword evidence="8 9" id="KW-0413">Isomerase</keyword>
<dbReference type="GO" id="GO:0000162">
    <property type="term" value="P:L-tryptophan biosynthetic process"/>
    <property type="evidence" value="ECO:0007669"/>
    <property type="project" value="UniProtKB-UniRule"/>
</dbReference>
<dbReference type="HAMAP" id="MF_00135">
    <property type="entry name" value="PRAI"/>
    <property type="match status" value="1"/>
</dbReference>
<dbReference type="OrthoDB" id="9786954at2"/>